<sequence length="163" mass="18993">MLRRNKKLQVLKVTILLAFLLPISSITLAGITEERSVAEFQEGMSELHSEAAKPGASKELKELSDTLRKTQENKRDYEKHKLNAWVYTELAKCNSISDKEFEEYFVRYIKSKHPNLLSLVYSDANTANVYADRFIKEEYMPKARDYYLDVKKCPKLKELNFGF</sequence>
<keyword evidence="1" id="KW-0175">Coiled coil</keyword>
<geneLocation type="plasmid" evidence="3">
    <name>Plasmid1_80k</name>
</geneLocation>
<evidence type="ECO:0000313" key="2">
    <source>
        <dbReference type="EMBL" id="AHM76622.2"/>
    </source>
</evidence>
<dbReference type="EMBL" id="CP007449">
    <property type="protein sequence ID" value="AHM76622.2"/>
    <property type="molecule type" value="Genomic_DNA"/>
</dbReference>
<dbReference type="Proteomes" id="UP000230961">
    <property type="component" value="Plasmid p1_80K"/>
</dbReference>
<protein>
    <submittedName>
        <fullName evidence="2">Uncharacterized protein</fullName>
    </submittedName>
</protein>
<organism evidence="2 3">
    <name type="scientific">Yersinia enterocolitica LC20</name>
    <dbReference type="NCBI Taxonomy" id="1443113"/>
    <lineage>
        <taxon>Bacteria</taxon>
        <taxon>Pseudomonadati</taxon>
        <taxon>Pseudomonadota</taxon>
        <taxon>Gammaproteobacteria</taxon>
        <taxon>Enterobacterales</taxon>
        <taxon>Yersiniaceae</taxon>
        <taxon>Yersinia</taxon>
    </lineage>
</organism>
<evidence type="ECO:0000313" key="3">
    <source>
        <dbReference type="Proteomes" id="UP000230961"/>
    </source>
</evidence>
<keyword evidence="2" id="KW-0614">Plasmid</keyword>
<evidence type="ECO:0000256" key="1">
    <source>
        <dbReference type="SAM" id="Coils"/>
    </source>
</evidence>
<reference evidence="2 3" key="1">
    <citation type="submission" date="2017-11" db="EMBL/GenBank/DDBJ databases">
        <title>The complete genome sequence and comparative genome analysis of Yersinia enterocolitica strain LC20.</title>
        <authorList>
            <person name="Shi G."/>
            <person name="Su M."/>
            <person name="Liang J."/>
            <person name="Gu W."/>
            <person name="Xiao Y."/>
            <person name="Zhang Z."/>
            <person name="Qiu H."/>
            <person name="Duan R."/>
            <person name="Zhang Z."/>
            <person name="Li Y."/>
            <person name="Zhang X."/>
            <person name="Ling Y."/>
            <person name="Song L."/>
            <person name="Chen M."/>
            <person name="Zhao Y."/>
            <person name="Wu J."/>
            <person name="Jing H."/>
            <person name="Xiao J."/>
            <person name="Wang X."/>
        </authorList>
    </citation>
    <scope>NUCLEOTIDE SEQUENCE [LARGE SCALE GENOMIC DNA]</scope>
    <source>
        <strain evidence="2 3">LC20</strain>
        <plasmid evidence="3">Plasmid1_80k</plasmid>
    </source>
</reference>
<gene>
    <name evidence="2" type="ORF">LC20_06050</name>
</gene>
<dbReference type="AlphaFoldDB" id="A0A7U4GJ69"/>
<dbReference type="KEGG" id="yel:LC20_06050"/>
<proteinExistence type="predicted"/>
<feature type="coiled-coil region" evidence="1">
    <location>
        <begin position="53"/>
        <end position="80"/>
    </location>
</feature>
<accession>A0A7U4GJ69</accession>
<name>A0A7U4GJ69_YEREN</name>